<evidence type="ECO:0008006" key="3">
    <source>
        <dbReference type="Google" id="ProtNLM"/>
    </source>
</evidence>
<sequence>MNQISDNKRQQAVNDRRTFIINELYGMGVFYTRDGRKVENCRLFTLEQVYINEKHRMAQIKEQQGEIMFIKSSI</sequence>
<dbReference type="AlphaFoldDB" id="A0A3E0WIF8"/>
<accession>A0A3E0WIF8</accession>
<name>A0A3E0WIF8_9BACI</name>
<evidence type="ECO:0000313" key="1">
    <source>
        <dbReference type="EMBL" id="RFA31907.1"/>
    </source>
</evidence>
<dbReference type="Proteomes" id="UP000256488">
    <property type="component" value="Unassembled WGS sequence"/>
</dbReference>
<dbReference type="EMBL" id="NFZX01000092">
    <property type="protein sequence ID" value="RFA31907.1"/>
    <property type="molecule type" value="Genomic_DNA"/>
</dbReference>
<protein>
    <recommendedName>
        <fullName evidence="3">Fur-regulated basic protein FbpA</fullName>
    </recommendedName>
</protein>
<reference evidence="1 2" key="1">
    <citation type="submission" date="2017-05" db="EMBL/GenBank/DDBJ databases">
        <title>Virgibacillus sp. AK90 isolated from a saltern of Kakinada, India.</title>
        <authorList>
            <person name="Gupta V."/>
            <person name="Sidhu C."/>
            <person name="Korpole S."/>
            <person name="Pinnaka A.K."/>
        </authorList>
    </citation>
    <scope>NUCLEOTIDE SEQUENCE [LARGE SCALE GENOMIC DNA]</scope>
    <source>
        <strain evidence="1 2">AK90</strain>
    </source>
</reference>
<evidence type="ECO:0000313" key="2">
    <source>
        <dbReference type="Proteomes" id="UP000256488"/>
    </source>
</evidence>
<dbReference type="RefSeq" id="WP_116279730.1">
    <property type="nucleotide sequence ID" value="NZ_NFZX01000092.1"/>
</dbReference>
<gene>
    <name evidence="1" type="ORF">CAI16_19535</name>
</gene>
<organism evidence="1 2">
    <name type="scientific">Virgibacillus dokdonensis</name>
    <dbReference type="NCBI Taxonomy" id="302167"/>
    <lineage>
        <taxon>Bacteria</taxon>
        <taxon>Bacillati</taxon>
        <taxon>Bacillota</taxon>
        <taxon>Bacilli</taxon>
        <taxon>Bacillales</taxon>
        <taxon>Bacillaceae</taxon>
        <taxon>Virgibacillus</taxon>
    </lineage>
</organism>
<comment type="caution">
    <text evidence="1">The sequence shown here is derived from an EMBL/GenBank/DDBJ whole genome shotgun (WGS) entry which is preliminary data.</text>
</comment>
<proteinExistence type="predicted"/>